<dbReference type="Proteomes" id="UP000286415">
    <property type="component" value="Unassembled WGS sequence"/>
</dbReference>
<reference evidence="1 2" key="1">
    <citation type="journal article" date="2018" name="Biotechnol. Adv.">
        <title>Improved genomic resources and new bioinformatic workflow for the carcinogenic parasite Clonorchis sinensis: Biotechnological implications.</title>
        <authorList>
            <person name="Wang D."/>
            <person name="Korhonen P.K."/>
            <person name="Gasser R.B."/>
            <person name="Young N.D."/>
        </authorList>
    </citation>
    <scope>NUCLEOTIDE SEQUENCE [LARGE SCALE GENOMIC DNA]</scope>
    <source>
        <strain evidence="1">Cs-k2</strain>
    </source>
</reference>
<evidence type="ECO:0000313" key="2">
    <source>
        <dbReference type="Proteomes" id="UP000286415"/>
    </source>
</evidence>
<accession>A0A419QHW6</accession>
<sequence length="192" mass="21552">MVVDSRSAVKPLRCRAAIPSKGRTTAGILPSCPSPDRGSREAEVGFESPFIKPSSETERKWLAVKGTWCWPNTGILRHTPKRTITQPRKNLAPISHHFSQCLQKSEGGITKTLSLKVDRTNSTQTLLMRCSRRNFRHSEGAEEKSTRLGRRCVSMHSTWTSHRNQLNWMFSVIEVPAAQPITAFLIASSRIN</sequence>
<reference evidence="1 2" key="2">
    <citation type="journal article" date="2021" name="Genomics">
        <title>High-quality reference genome for Clonorchis sinensis.</title>
        <authorList>
            <person name="Young N.D."/>
            <person name="Stroehlein A.J."/>
            <person name="Kinkar L."/>
            <person name="Wang T."/>
            <person name="Sohn W.M."/>
            <person name="Chang B.C.H."/>
            <person name="Kaur P."/>
            <person name="Weisz D."/>
            <person name="Dudchenko O."/>
            <person name="Aiden E.L."/>
            <person name="Korhonen P.K."/>
            <person name="Gasser R.B."/>
        </authorList>
    </citation>
    <scope>NUCLEOTIDE SEQUENCE [LARGE SCALE GENOMIC DNA]</scope>
    <source>
        <strain evidence="1">Cs-k2</strain>
    </source>
</reference>
<keyword evidence="2" id="KW-1185">Reference proteome</keyword>
<gene>
    <name evidence="1" type="ORF">CSKR_101069</name>
</gene>
<proteinExistence type="predicted"/>
<dbReference type="InParanoid" id="A0A419QHW6"/>
<organism evidence="1 2">
    <name type="scientific">Clonorchis sinensis</name>
    <name type="common">Chinese liver fluke</name>
    <dbReference type="NCBI Taxonomy" id="79923"/>
    <lineage>
        <taxon>Eukaryota</taxon>
        <taxon>Metazoa</taxon>
        <taxon>Spiralia</taxon>
        <taxon>Lophotrochozoa</taxon>
        <taxon>Platyhelminthes</taxon>
        <taxon>Trematoda</taxon>
        <taxon>Digenea</taxon>
        <taxon>Opisthorchiida</taxon>
        <taxon>Opisthorchiata</taxon>
        <taxon>Opisthorchiidae</taxon>
        <taxon>Clonorchis</taxon>
    </lineage>
</organism>
<protein>
    <submittedName>
        <fullName evidence="1">Uncharacterized protein</fullName>
    </submittedName>
</protein>
<evidence type="ECO:0000313" key="1">
    <source>
        <dbReference type="EMBL" id="KAG5443509.1"/>
    </source>
</evidence>
<dbReference type="AlphaFoldDB" id="A0A419QHW6"/>
<dbReference type="EMBL" id="NIRI02000056">
    <property type="protein sequence ID" value="KAG5443509.1"/>
    <property type="molecule type" value="Genomic_DNA"/>
</dbReference>
<comment type="caution">
    <text evidence="1">The sequence shown here is derived from an EMBL/GenBank/DDBJ whole genome shotgun (WGS) entry which is preliminary data.</text>
</comment>
<name>A0A419QHW6_CLOSI</name>